<gene>
    <name evidence="2" type="ORF">PZ740_03490</name>
</gene>
<feature type="signal peptide" evidence="1">
    <location>
        <begin position="1"/>
        <end position="28"/>
    </location>
</feature>
<reference evidence="2 3" key="1">
    <citation type="submission" date="2023-03" db="EMBL/GenBank/DDBJ databases">
        <title>YIM 152171 draft genome.</title>
        <authorList>
            <person name="Yang Z."/>
        </authorList>
    </citation>
    <scope>NUCLEOTIDE SEQUENCE [LARGE SCALE GENOMIC DNA]</scope>
    <source>
        <strain evidence="2 3">YIM 152171</strain>
    </source>
</reference>
<keyword evidence="1" id="KW-0732">Signal</keyword>
<feature type="chain" id="PRO_5042840981" evidence="1">
    <location>
        <begin position="29"/>
        <end position="77"/>
    </location>
</feature>
<proteinExistence type="predicted"/>
<dbReference type="Proteomes" id="UP001301140">
    <property type="component" value="Unassembled WGS sequence"/>
</dbReference>
<evidence type="ECO:0000256" key="1">
    <source>
        <dbReference type="SAM" id="SignalP"/>
    </source>
</evidence>
<evidence type="ECO:0000313" key="2">
    <source>
        <dbReference type="EMBL" id="MDF1585446.1"/>
    </source>
</evidence>
<dbReference type="EMBL" id="JARGEQ010000023">
    <property type="protein sequence ID" value="MDF1585446.1"/>
    <property type="molecule type" value="Genomic_DNA"/>
</dbReference>
<protein>
    <submittedName>
        <fullName evidence="2">Uncharacterized protein</fullName>
    </submittedName>
</protein>
<organism evidence="2 3">
    <name type="scientific">Marinimicrococcus flavescens</name>
    <dbReference type="NCBI Taxonomy" id="3031815"/>
    <lineage>
        <taxon>Bacteria</taxon>
        <taxon>Pseudomonadati</taxon>
        <taxon>Pseudomonadota</taxon>
        <taxon>Alphaproteobacteria</taxon>
        <taxon>Geminicoccales</taxon>
        <taxon>Geminicoccaceae</taxon>
        <taxon>Marinimicrococcus</taxon>
    </lineage>
</organism>
<evidence type="ECO:0000313" key="3">
    <source>
        <dbReference type="Proteomes" id="UP001301140"/>
    </source>
</evidence>
<dbReference type="AlphaFoldDB" id="A0AAP3UZ28"/>
<sequence length="77" mass="7661">MTSLKKRLLLSLSAAALAVPMAAGSAQAIEVVVLEQVNNATQGSLLGFDSLWGESLAATAAAIGNSAAFNVEGADDA</sequence>
<comment type="caution">
    <text evidence="2">The sequence shown here is derived from an EMBL/GenBank/DDBJ whole genome shotgun (WGS) entry which is preliminary data.</text>
</comment>
<feature type="non-terminal residue" evidence="2">
    <location>
        <position position="77"/>
    </location>
</feature>
<name>A0AAP3UZ28_9PROT</name>
<accession>A0AAP3UZ28</accession>
<dbReference type="RefSeq" id="WP_327787864.1">
    <property type="nucleotide sequence ID" value="NZ_JARGEQ010000023.1"/>
</dbReference>
<keyword evidence="3" id="KW-1185">Reference proteome</keyword>